<dbReference type="EMBL" id="VUNN01000016">
    <property type="protein sequence ID" value="MSU06715.1"/>
    <property type="molecule type" value="Genomic_DNA"/>
</dbReference>
<evidence type="ECO:0000256" key="2">
    <source>
        <dbReference type="SAM" id="Coils"/>
    </source>
</evidence>
<feature type="coiled-coil region" evidence="2">
    <location>
        <begin position="316"/>
        <end position="343"/>
    </location>
</feature>
<evidence type="ECO:0000256" key="1">
    <source>
        <dbReference type="ARBA" id="ARBA00022801"/>
    </source>
</evidence>
<gene>
    <name evidence="5" type="ORF">FYJ80_07995</name>
</gene>
<proteinExistence type="predicted"/>
<feature type="domain" description="Helicase ATP-binding" evidence="3">
    <location>
        <begin position="397"/>
        <end position="551"/>
    </location>
</feature>
<evidence type="ECO:0000313" key="5">
    <source>
        <dbReference type="EMBL" id="MSU06715.1"/>
    </source>
</evidence>
<sequence>MQKRKNNLEFIITKEGFRPDFTKERRPEFFPDQYRGMYEAVLSGSIKDSSPSLDFLKRITENFFFQLERTPSLSLERENVVVSYDMIELEEILSNAPFILGSQNLNSDWVLTLFDRYLSLFKSEISTYTSSVEAYFSSFSTRFKLPSRIFFHLLESKKPEAPFAFMATYSTVGEDGKVHHYPLKYALKEYSSSIEKLAILISSIKKAAKSSRIISSWLNSGEIFSPIYVSKEEAYAFLMDVPLFEEAGIVTRIPGWWKKRKRSSSISIESDKKGSKCSISSFRPKMVWQGVEITEEEIRDILSRTEGLYLLKGNWIEVDKNGLEKLLKEYEELEERELSLLSALKMASGVEERAYPVHIDIDDMIKTSMASDIPSSPPSSFTGTLRPYQIDGFRWLQGISRLSLGPLLADDMGLGKTVEILAYLEEFREKNRDAKVLLIVPASLLGNWGRECIKFTPDLDFTIRHGKEAKKKDFPFLTIVTYQGASTSAAIQEEKWDLVILDEAQNIKNRNTKQTKVIKALDRKQSIAMTGTPIENSLMNLWSIFDFLSPGLLGDDKSFASFTASMAEDKMDNLKRVITPFILRRLKSDKTIINDLPDKVENTLMVSLTPEQRVLYNKVVDEYEEALEKMEESGANALAITGATIMKLKMVANHPSQYLGNGEYEEKKSGKFLLLKELCTTIHENREKVLVFTQFASIIPELLKLLSTVFEENGEYIDGSTPPKKRTEIVESFQSGELPFLVISLKAGGTGLTLTEANNVIHFDRWWNPAVEDQATDRAYRIGQKNVVTVYKFVAEDTIEERISQILKEKAELAESMLGDIGGEVTSKLSPRELLSAMRYQRKL</sequence>
<dbReference type="GO" id="GO:0016787">
    <property type="term" value="F:hydrolase activity"/>
    <property type="evidence" value="ECO:0007669"/>
    <property type="project" value="UniProtKB-KW"/>
</dbReference>
<dbReference type="PANTHER" id="PTHR10799">
    <property type="entry name" value="SNF2/RAD54 HELICASE FAMILY"/>
    <property type="match status" value="1"/>
</dbReference>
<dbReference type="Pfam" id="PF00176">
    <property type="entry name" value="SNF2-rel_dom"/>
    <property type="match status" value="1"/>
</dbReference>
<reference evidence="5 6" key="1">
    <citation type="submission" date="2019-08" db="EMBL/GenBank/DDBJ databases">
        <title>In-depth cultivation of the pig gut microbiome towards novel bacterial diversity and tailored functional studies.</title>
        <authorList>
            <person name="Wylensek D."/>
            <person name="Hitch T.C.A."/>
            <person name="Clavel T."/>
        </authorList>
    </citation>
    <scope>NUCLEOTIDE SEQUENCE [LARGE SCALE GENOMIC DNA]</scope>
    <source>
        <strain evidence="5 6">NM-380-WT-3C1</strain>
    </source>
</reference>
<evidence type="ECO:0000259" key="4">
    <source>
        <dbReference type="PROSITE" id="PS51194"/>
    </source>
</evidence>
<dbReference type="SMART" id="SM00487">
    <property type="entry name" value="DEXDc"/>
    <property type="match status" value="1"/>
</dbReference>
<dbReference type="PROSITE" id="PS51194">
    <property type="entry name" value="HELICASE_CTER"/>
    <property type="match status" value="1"/>
</dbReference>
<keyword evidence="1" id="KW-0378">Hydrolase</keyword>
<dbReference type="InterPro" id="IPR049730">
    <property type="entry name" value="SNF2/RAD54-like_C"/>
</dbReference>
<dbReference type="Gene3D" id="3.40.50.300">
    <property type="entry name" value="P-loop containing nucleotide triphosphate hydrolases"/>
    <property type="match status" value="1"/>
</dbReference>
<dbReference type="Gene3D" id="3.40.50.10810">
    <property type="entry name" value="Tandem AAA-ATPase domain"/>
    <property type="match status" value="1"/>
</dbReference>
<keyword evidence="6" id="KW-1185">Reference proteome</keyword>
<dbReference type="InterPro" id="IPR000330">
    <property type="entry name" value="SNF2_N"/>
</dbReference>
<dbReference type="AlphaFoldDB" id="A0A7X2PE72"/>
<dbReference type="GO" id="GO:0005524">
    <property type="term" value="F:ATP binding"/>
    <property type="evidence" value="ECO:0007669"/>
    <property type="project" value="InterPro"/>
</dbReference>
<feature type="domain" description="Helicase C-terminal" evidence="4">
    <location>
        <begin position="674"/>
        <end position="822"/>
    </location>
</feature>
<dbReference type="SUPFAM" id="SSF52540">
    <property type="entry name" value="P-loop containing nucleoside triphosphate hydrolases"/>
    <property type="match status" value="2"/>
</dbReference>
<dbReference type="PROSITE" id="PS51192">
    <property type="entry name" value="HELICASE_ATP_BIND_1"/>
    <property type="match status" value="1"/>
</dbReference>
<evidence type="ECO:0000259" key="3">
    <source>
        <dbReference type="PROSITE" id="PS51192"/>
    </source>
</evidence>
<name>A0A7X2PE72_9SPIO</name>
<dbReference type="InterPro" id="IPR014001">
    <property type="entry name" value="Helicase_ATP-bd"/>
</dbReference>
<keyword evidence="5" id="KW-0067">ATP-binding</keyword>
<accession>A0A7X2PE72</accession>
<dbReference type="InterPro" id="IPR022138">
    <property type="entry name" value="DUF3670"/>
</dbReference>
<protein>
    <submittedName>
        <fullName evidence="5">ATP-dependent helicase</fullName>
    </submittedName>
</protein>
<evidence type="ECO:0000313" key="6">
    <source>
        <dbReference type="Proteomes" id="UP000460549"/>
    </source>
</evidence>
<dbReference type="Pfam" id="PF00271">
    <property type="entry name" value="Helicase_C"/>
    <property type="match status" value="1"/>
</dbReference>
<keyword evidence="5" id="KW-0347">Helicase</keyword>
<comment type="caution">
    <text evidence="5">The sequence shown here is derived from an EMBL/GenBank/DDBJ whole genome shotgun (WGS) entry which is preliminary data.</text>
</comment>
<dbReference type="Pfam" id="PF12419">
    <property type="entry name" value="DUF3670"/>
    <property type="match status" value="1"/>
</dbReference>
<keyword evidence="2" id="KW-0175">Coiled coil</keyword>
<dbReference type="CDD" id="cd18793">
    <property type="entry name" value="SF2_C_SNF"/>
    <property type="match status" value="1"/>
</dbReference>
<dbReference type="SMART" id="SM00490">
    <property type="entry name" value="HELICc"/>
    <property type="match status" value="1"/>
</dbReference>
<dbReference type="GO" id="GO:0004386">
    <property type="term" value="F:helicase activity"/>
    <property type="evidence" value="ECO:0007669"/>
    <property type="project" value="UniProtKB-KW"/>
</dbReference>
<keyword evidence="5" id="KW-0547">Nucleotide-binding</keyword>
<dbReference type="InterPro" id="IPR027417">
    <property type="entry name" value="P-loop_NTPase"/>
</dbReference>
<feature type="coiled-coil region" evidence="2">
    <location>
        <begin position="613"/>
        <end position="640"/>
    </location>
</feature>
<dbReference type="InterPro" id="IPR038718">
    <property type="entry name" value="SNF2-like_sf"/>
</dbReference>
<dbReference type="Proteomes" id="UP000460549">
    <property type="component" value="Unassembled WGS sequence"/>
</dbReference>
<dbReference type="RefSeq" id="WP_154425789.1">
    <property type="nucleotide sequence ID" value="NZ_VUNN01000016.1"/>
</dbReference>
<organism evidence="5 6">
    <name type="scientific">Bullifex porci</name>
    <dbReference type="NCBI Taxonomy" id="2606638"/>
    <lineage>
        <taxon>Bacteria</taxon>
        <taxon>Pseudomonadati</taxon>
        <taxon>Spirochaetota</taxon>
        <taxon>Spirochaetia</taxon>
        <taxon>Spirochaetales</taxon>
        <taxon>Spirochaetaceae</taxon>
        <taxon>Bullifex</taxon>
    </lineage>
</organism>
<dbReference type="InterPro" id="IPR001650">
    <property type="entry name" value="Helicase_C-like"/>
</dbReference>